<sequence>MNERWQPAQSRGLLLVPGEPEPATAWVRKGLVACQVVELGRWTGVVPVEERSRAAEPYDDAATVLVSRPLPRKLRPAIGVLHVDHRAAVVVQPGGLRHQPRWLVWAPGDGHVRTPDLDLATPADLAEAAGRPAADRDVAQVVADRSGDALRLLTDLMTVLGLPGADLLGPGAGIRGPVVAPTAQAVERFDARMAEIARHHRELEDNR</sequence>
<protein>
    <submittedName>
        <fullName evidence="1">Uncharacterized protein</fullName>
    </submittedName>
</protein>
<evidence type="ECO:0000313" key="2">
    <source>
        <dbReference type="Proteomes" id="UP000588586"/>
    </source>
</evidence>
<comment type="caution">
    <text evidence="1">The sequence shown here is derived from an EMBL/GenBank/DDBJ whole genome shotgun (WGS) entry which is preliminary data.</text>
</comment>
<gene>
    <name evidence="1" type="ORF">HJG52_01365</name>
</gene>
<keyword evidence="2" id="KW-1185">Reference proteome</keyword>
<dbReference type="RefSeq" id="WP_171241784.1">
    <property type="nucleotide sequence ID" value="NZ_JABEPQ010000001.1"/>
</dbReference>
<dbReference type="Proteomes" id="UP000588586">
    <property type="component" value="Unassembled WGS sequence"/>
</dbReference>
<name>A0A849HDC9_9MICO</name>
<evidence type="ECO:0000313" key="1">
    <source>
        <dbReference type="EMBL" id="NNM44653.1"/>
    </source>
</evidence>
<organism evidence="1 2">
    <name type="scientific">Knoellia koreensis</name>
    <dbReference type="NCBI Taxonomy" id="2730921"/>
    <lineage>
        <taxon>Bacteria</taxon>
        <taxon>Bacillati</taxon>
        <taxon>Actinomycetota</taxon>
        <taxon>Actinomycetes</taxon>
        <taxon>Micrococcales</taxon>
        <taxon>Intrasporangiaceae</taxon>
        <taxon>Knoellia</taxon>
    </lineage>
</organism>
<accession>A0A849HDC9</accession>
<reference evidence="1 2" key="1">
    <citation type="submission" date="2020-04" db="EMBL/GenBank/DDBJ databases">
        <title>Knoellia sp. isolate from air conditioner.</title>
        <authorList>
            <person name="Chea S."/>
            <person name="Kim D.-U."/>
        </authorList>
    </citation>
    <scope>NUCLEOTIDE SEQUENCE [LARGE SCALE GENOMIC DNA]</scope>
    <source>
        <strain evidence="1 2">DB2414S</strain>
    </source>
</reference>
<proteinExistence type="predicted"/>
<dbReference type="AlphaFoldDB" id="A0A849HDC9"/>
<dbReference type="EMBL" id="JABEPQ010000001">
    <property type="protein sequence ID" value="NNM44653.1"/>
    <property type="molecule type" value="Genomic_DNA"/>
</dbReference>